<evidence type="ECO:0000313" key="2">
    <source>
        <dbReference type="Proteomes" id="UP001224890"/>
    </source>
</evidence>
<dbReference type="RefSeq" id="XP_060427856.1">
    <property type="nucleotide sequence ID" value="XM_060565887.1"/>
</dbReference>
<keyword evidence="2" id="KW-1185">Reference proteome</keyword>
<dbReference type="AlphaFoldDB" id="A0AAJ0EU11"/>
<sequence>MIWETPNAGLTIACFFFTYSFLLKLAGNVELSLCPQTLDFMADGSLKPGRTYMTTRLGFNTCRTEREFGVALRHADTSSE</sequence>
<gene>
    <name evidence="1" type="ORF">BDP55DRAFT_192612</name>
</gene>
<protein>
    <submittedName>
        <fullName evidence="1">Uncharacterized protein</fullName>
    </submittedName>
</protein>
<dbReference type="Proteomes" id="UP001224890">
    <property type="component" value="Unassembled WGS sequence"/>
</dbReference>
<evidence type="ECO:0000313" key="1">
    <source>
        <dbReference type="EMBL" id="KAK1673853.1"/>
    </source>
</evidence>
<proteinExistence type="predicted"/>
<name>A0AAJ0EU11_9PEZI</name>
<reference evidence="1" key="1">
    <citation type="submission" date="2021-06" db="EMBL/GenBank/DDBJ databases">
        <title>Comparative genomics, transcriptomics and evolutionary studies reveal genomic signatures of adaptation to plant cell wall in hemibiotrophic fungi.</title>
        <authorList>
            <consortium name="DOE Joint Genome Institute"/>
            <person name="Baroncelli R."/>
            <person name="Diaz J.F."/>
            <person name="Benocci T."/>
            <person name="Peng M."/>
            <person name="Battaglia E."/>
            <person name="Haridas S."/>
            <person name="Andreopoulos W."/>
            <person name="Labutti K."/>
            <person name="Pangilinan J."/>
            <person name="Floch G.L."/>
            <person name="Makela M.R."/>
            <person name="Henrissat B."/>
            <person name="Grigoriev I.V."/>
            <person name="Crouch J.A."/>
            <person name="De Vries R.P."/>
            <person name="Sukno S.A."/>
            <person name="Thon M.R."/>
        </authorList>
    </citation>
    <scope>NUCLEOTIDE SEQUENCE</scope>
    <source>
        <strain evidence="1">CBS 193.32</strain>
    </source>
</reference>
<dbReference type="GeneID" id="85450413"/>
<accession>A0AAJ0EU11</accession>
<dbReference type="EMBL" id="JAHMHR010000028">
    <property type="protein sequence ID" value="KAK1673853.1"/>
    <property type="molecule type" value="Genomic_DNA"/>
</dbReference>
<comment type="caution">
    <text evidence="1">The sequence shown here is derived from an EMBL/GenBank/DDBJ whole genome shotgun (WGS) entry which is preliminary data.</text>
</comment>
<organism evidence="1 2">
    <name type="scientific">Colletotrichum godetiae</name>
    <dbReference type="NCBI Taxonomy" id="1209918"/>
    <lineage>
        <taxon>Eukaryota</taxon>
        <taxon>Fungi</taxon>
        <taxon>Dikarya</taxon>
        <taxon>Ascomycota</taxon>
        <taxon>Pezizomycotina</taxon>
        <taxon>Sordariomycetes</taxon>
        <taxon>Hypocreomycetidae</taxon>
        <taxon>Glomerellales</taxon>
        <taxon>Glomerellaceae</taxon>
        <taxon>Colletotrichum</taxon>
        <taxon>Colletotrichum acutatum species complex</taxon>
    </lineage>
</organism>